<dbReference type="InterPro" id="IPR004111">
    <property type="entry name" value="Repressor_TetR_C"/>
</dbReference>
<evidence type="ECO:0000313" key="7">
    <source>
        <dbReference type="Proteomes" id="UP000568380"/>
    </source>
</evidence>
<feature type="domain" description="HTH tetR-type" evidence="5">
    <location>
        <begin position="1"/>
        <end position="58"/>
    </location>
</feature>
<feature type="DNA-binding region" description="H-T-H motif" evidence="4">
    <location>
        <begin position="21"/>
        <end position="40"/>
    </location>
</feature>
<dbReference type="Gene3D" id="1.10.10.60">
    <property type="entry name" value="Homeodomain-like"/>
    <property type="match status" value="1"/>
</dbReference>
<evidence type="ECO:0000313" key="6">
    <source>
        <dbReference type="EMBL" id="MBB5083759.1"/>
    </source>
</evidence>
<comment type="caution">
    <text evidence="6">The sequence shown here is derived from an EMBL/GenBank/DDBJ whole genome shotgun (WGS) entry which is preliminary data.</text>
</comment>
<keyword evidence="7" id="KW-1185">Reference proteome</keyword>
<dbReference type="InterPro" id="IPR001647">
    <property type="entry name" value="HTH_TetR"/>
</dbReference>
<protein>
    <submittedName>
        <fullName evidence="6">AcrR family transcriptional regulator</fullName>
    </submittedName>
</protein>
<dbReference type="RefSeq" id="WP_246510587.1">
    <property type="nucleotide sequence ID" value="NZ_JACHIN010000019.1"/>
</dbReference>
<dbReference type="InterPro" id="IPR036271">
    <property type="entry name" value="Tet_transcr_reg_TetR-rel_C_sf"/>
</dbReference>
<dbReference type="InterPro" id="IPR009057">
    <property type="entry name" value="Homeodomain-like_sf"/>
</dbReference>
<evidence type="ECO:0000256" key="1">
    <source>
        <dbReference type="ARBA" id="ARBA00023015"/>
    </source>
</evidence>
<name>A0A7W8ACK0_9ACTN</name>
<sequence>MAQVLRAAIDLADDEGLAAVSMRRVATVLGMSTVALYRHVRGRGELVHEMVDQVYGEARLPARVPDGWQKQIELSLRLQWGVHRRHPWLAYAYPLTRPHVGAAGLAHTEWIMRAVSGLGLDPNTMLHVTVSLAAFIRGLAANLEPEAQAVQDTGMSDDEWMTTREAALRKLLPTHPTLAAVLRDQQLNLDLDTLFEFGLRRQLDALEALAKAD</sequence>
<evidence type="ECO:0000256" key="4">
    <source>
        <dbReference type="PROSITE-ProRule" id="PRU00335"/>
    </source>
</evidence>
<dbReference type="GO" id="GO:0003677">
    <property type="term" value="F:DNA binding"/>
    <property type="evidence" value="ECO:0007669"/>
    <property type="project" value="UniProtKB-UniRule"/>
</dbReference>
<organism evidence="6 7">
    <name type="scientific">Nonomuraea endophytica</name>
    <dbReference type="NCBI Taxonomy" id="714136"/>
    <lineage>
        <taxon>Bacteria</taxon>
        <taxon>Bacillati</taxon>
        <taxon>Actinomycetota</taxon>
        <taxon>Actinomycetes</taxon>
        <taxon>Streptosporangiales</taxon>
        <taxon>Streptosporangiaceae</taxon>
        <taxon>Nonomuraea</taxon>
    </lineage>
</organism>
<gene>
    <name evidence="6" type="ORF">HNR40_009264</name>
</gene>
<evidence type="ECO:0000256" key="3">
    <source>
        <dbReference type="ARBA" id="ARBA00023163"/>
    </source>
</evidence>
<dbReference type="GO" id="GO:0045892">
    <property type="term" value="P:negative regulation of DNA-templated transcription"/>
    <property type="evidence" value="ECO:0007669"/>
    <property type="project" value="InterPro"/>
</dbReference>
<dbReference type="SUPFAM" id="SSF48498">
    <property type="entry name" value="Tetracyclin repressor-like, C-terminal domain"/>
    <property type="match status" value="1"/>
</dbReference>
<dbReference type="PROSITE" id="PS50977">
    <property type="entry name" value="HTH_TETR_2"/>
    <property type="match status" value="1"/>
</dbReference>
<dbReference type="AlphaFoldDB" id="A0A7W8ACK0"/>
<evidence type="ECO:0000259" key="5">
    <source>
        <dbReference type="PROSITE" id="PS50977"/>
    </source>
</evidence>
<dbReference type="Pfam" id="PF02909">
    <property type="entry name" value="TetR_C_1"/>
    <property type="match status" value="1"/>
</dbReference>
<dbReference type="SUPFAM" id="SSF46689">
    <property type="entry name" value="Homeodomain-like"/>
    <property type="match status" value="1"/>
</dbReference>
<reference evidence="6 7" key="1">
    <citation type="submission" date="2020-08" db="EMBL/GenBank/DDBJ databases">
        <title>Genomic Encyclopedia of Type Strains, Phase IV (KMG-IV): sequencing the most valuable type-strain genomes for metagenomic binning, comparative biology and taxonomic classification.</title>
        <authorList>
            <person name="Goeker M."/>
        </authorList>
    </citation>
    <scope>NUCLEOTIDE SEQUENCE [LARGE SCALE GENOMIC DNA]</scope>
    <source>
        <strain evidence="6 7">DSM 45385</strain>
    </source>
</reference>
<keyword evidence="3" id="KW-0804">Transcription</keyword>
<dbReference type="EMBL" id="JACHIN010000019">
    <property type="protein sequence ID" value="MBB5083759.1"/>
    <property type="molecule type" value="Genomic_DNA"/>
</dbReference>
<dbReference type="Pfam" id="PF00440">
    <property type="entry name" value="TetR_N"/>
    <property type="match status" value="1"/>
</dbReference>
<dbReference type="Gene3D" id="1.10.357.10">
    <property type="entry name" value="Tetracycline Repressor, domain 2"/>
    <property type="match status" value="1"/>
</dbReference>
<dbReference type="Proteomes" id="UP000568380">
    <property type="component" value="Unassembled WGS sequence"/>
</dbReference>
<proteinExistence type="predicted"/>
<keyword evidence="1" id="KW-0805">Transcription regulation</keyword>
<evidence type="ECO:0000256" key="2">
    <source>
        <dbReference type="ARBA" id="ARBA00023125"/>
    </source>
</evidence>
<accession>A0A7W8ACK0</accession>
<keyword evidence="2 4" id="KW-0238">DNA-binding</keyword>